<evidence type="ECO:0000313" key="2">
    <source>
        <dbReference type="EMBL" id="CAE7471780.1"/>
    </source>
</evidence>
<dbReference type="OrthoDB" id="438209at2759"/>
<feature type="region of interest" description="Disordered" evidence="1">
    <location>
        <begin position="49"/>
        <end position="129"/>
    </location>
</feature>
<proteinExistence type="predicted"/>
<evidence type="ECO:0000256" key="1">
    <source>
        <dbReference type="SAM" id="MobiDB-lite"/>
    </source>
</evidence>
<keyword evidence="3" id="KW-1185">Reference proteome</keyword>
<dbReference type="AlphaFoldDB" id="A0A812SEF6"/>
<dbReference type="Proteomes" id="UP000604046">
    <property type="component" value="Unassembled WGS sequence"/>
</dbReference>
<organism evidence="2 3">
    <name type="scientific">Symbiodinium natans</name>
    <dbReference type="NCBI Taxonomy" id="878477"/>
    <lineage>
        <taxon>Eukaryota</taxon>
        <taxon>Sar</taxon>
        <taxon>Alveolata</taxon>
        <taxon>Dinophyceae</taxon>
        <taxon>Suessiales</taxon>
        <taxon>Symbiodiniaceae</taxon>
        <taxon>Symbiodinium</taxon>
    </lineage>
</organism>
<gene>
    <name evidence="2" type="ORF">SNAT2548_LOCUS26489</name>
</gene>
<protein>
    <submittedName>
        <fullName evidence="2">Uncharacterized protein</fullName>
    </submittedName>
</protein>
<reference evidence="2" key="1">
    <citation type="submission" date="2021-02" db="EMBL/GenBank/DDBJ databases">
        <authorList>
            <person name="Dougan E. K."/>
            <person name="Rhodes N."/>
            <person name="Thang M."/>
            <person name="Chan C."/>
        </authorList>
    </citation>
    <scope>NUCLEOTIDE SEQUENCE</scope>
</reference>
<name>A0A812SEF6_9DINO</name>
<feature type="compositionally biased region" description="Basic and acidic residues" evidence="1">
    <location>
        <begin position="54"/>
        <end position="83"/>
    </location>
</feature>
<dbReference type="EMBL" id="CAJNDS010002434">
    <property type="protein sequence ID" value="CAE7471780.1"/>
    <property type="molecule type" value="Genomic_DNA"/>
</dbReference>
<evidence type="ECO:0000313" key="3">
    <source>
        <dbReference type="Proteomes" id="UP000604046"/>
    </source>
</evidence>
<feature type="region of interest" description="Disordered" evidence="1">
    <location>
        <begin position="179"/>
        <end position="202"/>
    </location>
</feature>
<sequence>MAGKALASGLCDAAATISPYEDVKGYLQQTVLPALGPAIEDLLHQVHSSGELQRVLRKETEAERKIVRKPSEVQEDPPPEKKHSSSGSRKPSLTAGEGSQLLRRFSNGSELEKVPPSPPPAPEAAAEESRFDPLVWLSDCLKQSATGDASFRDQIRERVIQQIKAAEAAEEAERARAEAEAAARVDDGEITTIAEGASESGN</sequence>
<accession>A0A812SEF6</accession>
<comment type="caution">
    <text evidence="2">The sequence shown here is derived from an EMBL/GenBank/DDBJ whole genome shotgun (WGS) entry which is preliminary data.</text>
</comment>